<dbReference type="eggNOG" id="COG0760">
    <property type="taxonomic scope" value="Bacteria"/>
</dbReference>
<dbReference type="InterPro" id="IPR046357">
    <property type="entry name" value="PPIase_dom_sf"/>
</dbReference>
<evidence type="ECO:0000256" key="2">
    <source>
        <dbReference type="ARBA" id="ARBA00022475"/>
    </source>
</evidence>
<dbReference type="OrthoDB" id="9788030at2"/>
<evidence type="ECO:0000256" key="5">
    <source>
        <dbReference type="ARBA" id="ARBA00022989"/>
    </source>
</evidence>
<comment type="subcellular location">
    <subcellularLocation>
        <location evidence="1">Cell inner membrane</location>
        <topology evidence="1">Single-pass type II membrane protein</topology>
        <orientation evidence="1">Periplasmic side</orientation>
    </subcellularLocation>
</comment>
<keyword evidence="2" id="KW-1003">Cell membrane</keyword>
<evidence type="ECO:0000256" key="1">
    <source>
        <dbReference type="ARBA" id="ARBA00004382"/>
    </source>
</evidence>
<dbReference type="RefSeq" id="WP_012992491.1">
    <property type="nucleotide sequence ID" value="NC_013894.1"/>
</dbReference>
<dbReference type="KEGG" id="tal:Thal_1456"/>
<dbReference type="PANTHER" id="PTHR47529">
    <property type="entry name" value="PEPTIDYL-PROLYL CIS-TRANS ISOMERASE D"/>
    <property type="match status" value="1"/>
</dbReference>
<keyword evidence="5 11" id="KW-1133">Transmembrane helix</keyword>
<keyword evidence="4 11" id="KW-0812">Transmembrane</keyword>
<evidence type="ECO:0000256" key="6">
    <source>
        <dbReference type="ARBA" id="ARBA00023136"/>
    </source>
</evidence>
<comment type="similarity">
    <text evidence="8">Belongs to the PpiD chaperone family.</text>
</comment>
<dbReference type="InterPro" id="IPR052029">
    <property type="entry name" value="PpiD_chaperone"/>
</dbReference>
<evidence type="ECO:0000313" key="13">
    <source>
        <dbReference type="EMBL" id="ADC90085.1"/>
    </source>
</evidence>
<name>D3SMV5_THEAH</name>
<dbReference type="GO" id="GO:0005886">
    <property type="term" value="C:plasma membrane"/>
    <property type="evidence" value="ECO:0007669"/>
    <property type="project" value="UniProtKB-SubCell"/>
</dbReference>
<accession>D3SMV5</accession>
<evidence type="ECO:0000256" key="10">
    <source>
        <dbReference type="ARBA" id="ARBA00042775"/>
    </source>
</evidence>
<keyword evidence="3" id="KW-0997">Cell inner membrane</keyword>
<evidence type="ECO:0000256" key="8">
    <source>
        <dbReference type="ARBA" id="ARBA00038408"/>
    </source>
</evidence>
<protein>
    <recommendedName>
        <fullName evidence="9">Periplasmic chaperone PpiD</fullName>
    </recommendedName>
    <alternativeName>
        <fullName evidence="10">Periplasmic folding chaperone</fullName>
    </alternativeName>
</protein>
<keyword evidence="14" id="KW-1185">Reference proteome</keyword>
<evidence type="ECO:0000256" key="11">
    <source>
        <dbReference type="SAM" id="Phobius"/>
    </source>
</evidence>
<dbReference type="InterPro" id="IPR000297">
    <property type="entry name" value="PPIase_PpiC"/>
</dbReference>
<dbReference type="SUPFAM" id="SSF109998">
    <property type="entry name" value="Triger factor/SurA peptide-binding domain-like"/>
    <property type="match status" value="1"/>
</dbReference>
<evidence type="ECO:0000256" key="3">
    <source>
        <dbReference type="ARBA" id="ARBA00022519"/>
    </source>
</evidence>
<organism evidence="13 14">
    <name type="scientific">Thermocrinis albus (strain DSM 14484 / JCM 11386 / HI 11/12)</name>
    <dbReference type="NCBI Taxonomy" id="638303"/>
    <lineage>
        <taxon>Bacteria</taxon>
        <taxon>Pseudomonadati</taxon>
        <taxon>Aquificota</taxon>
        <taxon>Aquificia</taxon>
        <taxon>Aquificales</taxon>
        <taxon>Aquificaceae</taxon>
        <taxon>Thermocrinis</taxon>
    </lineage>
</organism>
<proteinExistence type="inferred from homology"/>
<evidence type="ECO:0000313" key="14">
    <source>
        <dbReference type="Proteomes" id="UP000002043"/>
    </source>
</evidence>
<dbReference type="Gene3D" id="1.10.4030.10">
    <property type="entry name" value="Porin chaperone SurA, peptide-binding domain"/>
    <property type="match status" value="2"/>
</dbReference>
<dbReference type="EMBL" id="CP001931">
    <property type="protein sequence ID" value="ADC90085.1"/>
    <property type="molecule type" value="Genomic_DNA"/>
</dbReference>
<evidence type="ECO:0000256" key="4">
    <source>
        <dbReference type="ARBA" id="ARBA00022692"/>
    </source>
</evidence>
<dbReference type="STRING" id="638303.Thal_1456"/>
<reference evidence="14" key="1">
    <citation type="journal article" date="2010" name="Stand. Genomic Sci.">
        <title>Complete genome sequence of Thermocrinis albus type strain (HI 11/12T).</title>
        <authorList>
            <person name="Wirth R."/>
            <person name="Sikorski J."/>
            <person name="Brambilla E."/>
            <person name="Misra M."/>
            <person name="Lapidus A."/>
            <person name="Copeland A."/>
            <person name="Nolan M."/>
            <person name="Lucas S."/>
            <person name="Chen F."/>
            <person name="Tice H."/>
            <person name="Cheng J.F."/>
            <person name="Han C."/>
            <person name="Detter J.C."/>
            <person name="Tapia R."/>
            <person name="Bruce D."/>
            <person name="Goodwin L."/>
            <person name="Pitluck S."/>
            <person name="Pati A."/>
            <person name="Anderson I."/>
            <person name="Ivanova N."/>
            <person name="Mavromatis K."/>
            <person name="Mikhailova N."/>
            <person name="Chen A."/>
            <person name="Palaniappan K."/>
            <person name="Bilek Y."/>
            <person name="Hader T."/>
            <person name="Land M."/>
            <person name="Hauser L."/>
            <person name="Chang Y.J."/>
            <person name="Jeffries C.D."/>
            <person name="Tindall B.J."/>
            <person name="Rohde M."/>
            <person name="Goker M."/>
            <person name="Bristow J."/>
            <person name="Eisen J.A."/>
            <person name="Markowitz V."/>
            <person name="Hugenholtz P."/>
            <person name="Kyrpides N.C."/>
            <person name="Klenk H.P."/>
        </authorList>
    </citation>
    <scope>NUCLEOTIDE SEQUENCE [LARGE SCALE GENOMIC DNA]</scope>
    <source>
        <strain evidence="14">DSM 14484 / JCM 11386 / HI 11/12</strain>
    </source>
</reference>
<gene>
    <name evidence="13" type="ordered locus">Thal_1456</name>
</gene>
<keyword evidence="6 11" id="KW-0472">Membrane</keyword>
<dbReference type="InterPro" id="IPR027304">
    <property type="entry name" value="Trigger_fact/SurA_dom_sf"/>
</dbReference>
<sequence>MFSFIQRHRKFLVVTVSVVSFAFFLWLFLAGSVQDILRGKRACVAVVNGTCISLRDYRMELLPYSQFLKNEEMEGMIKEQVLDSLIVRELLYQKALEMGFVASDEEVIDTIKSDPTFQEGGVFSASKYREVLERNNLEPAQYEEYLKKMLSIQKLVSFISNSVYITEKEKQANLLPYTTLLTGKLYLITPDSVKISYEPTDAELLNYYHQHREEFKRPEKRVVRLWETPQRDEALNIYNQLKSSKVPTGYREVILPQQEAELSPVLRAEITRLSSKEPYTVTKDGDKFVVLWLYSWEPSGYEDFNNVKDKIKQLLVQQKRLEKLQDVAQSAYKDLKEGKQIDYRYLAFSDTPISQLASLMKIPQEDLVKLLVSKETVFGPYAIAQGYAVLKIESKTTKSLDDKQQKDLIKDILSLKTDSVLNYYLESLKKRAKITINRDLITGQ</sequence>
<dbReference type="AlphaFoldDB" id="D3SMV5"/>
<dbReference type="HOGENOM" id="CLU_621010_0_0_0"/>
<dbReference type="Proteomes" id="UP000002043">
    <property type="component" value="Chromosome"/>
</dbReference>
<dbReference type="PANTHER" id="PTHR47529:SF1">
    <property type="entry name" value="PERIPLASMIC CHAPERONE PPID"/>
    <property type="match status" value="1"/>
</dbReference>
<dbReference type="GO" id="GO:0003755">
    <property type="term" value="F:peptidyl-prolyl cis-trans isomerase activity"/>
    <property type="evidence" value="ECO:0007669"/>
    <property type="project" value="InterPro"/>
</dbReference>
<dbReference type="Gene3D" id="3.10.50.40">
    <property type="match status" value="1"/>
</dbReference>
<keyword evidence="7" id="KW-0143">Chaperone</keyword>
<evidence type="ECO:0000259" key="12">
    <source>
        <dbReference type="Pfam" id="PF13145"/>
    </source>
</evidence>
<feature type="transmembrane region" description="Helical" evidence="11">
    <location>
        <begin position="12"/>
        <end position="33"/>
    </location>
</feature>
<evidence type="ECO:0000256" key="9">
    <source>
        <dbReference type="ARBA" id="ARBA00040743"/>
    </source>
</evidence>
<evidence type="ECO:0000256" key="7">
    <source>
        <dbReference type="ARBA" id="ARBA00023186"/>
    </source>
</evidence>
<feature type="domain" description="PpiC" evidence="12">
    <location>
        <begin position="199"/>
        <end position="309"/>
    </location>
</feature>
<dbReference type="Pfam" id="PF13145">
    <property type="entry name" value="Rotamase_2"/>
    <property type="match status" value="1"/>
</dbReference>
<dbReference type="Pfam" id="PF13624">
    <property type="entry name" value="SurA_N_3"/>
    <property type="match status" value="1"/>
</dbReference>